<feature type="signal peptide" evidence="1">
    <location>
        <begin position="1"/>
        <end position="48"/>
    </location>
</feature>
<name>A0A261SCF9_9BORD</name>
<dbReference type="Gene3D" id="3.40.190.10">
    <property type="entry name" value="Periplasmic binding protein-like II"/>
    <property type="match status" value="2"/>
</dbReference>
<comment type="caution">
    <text evidence="3">The sequence shown here is derived from an EMBL/GenBank/DDBJ whole genome shotgun (WGS) entry which is preliminary data.</text>
</comment>
<dbReference type="Proteomes" id="UP000216020">
    <property type="component" value="Unassembled WGS sequence"/>
</dbReference>
<keyword evidence="4" id="KW-1185">Reference proteome</keyword>
<evidence type="ECO:0000313" key="4">
    <source>
        <dbReference type="Proteomes" id="UP000216020"/>
    </source>
</evidence>
<organism evidence="3 4">
    <name type="scientific">Bordetella genomosp. 10</name>
    <dbReference type="NCBI Taxonomy" id="1416804"/>
    <lineage>
        <taxon>Bacteria</taxon>
        <taxon>Pseudomonadati</taxon>
        <taxon>Pseudomonadota</taxon>
        <taxon>Betaproteobacteria</taxon>
        <taxon>Burkholderiales</taxon>
        <taxon>Alcaligenaceae</taxon>
        <taxon>Bordetella</taxon>
    </lineage>
</organism>
<dbReference type="SUPFAM" id="SSF53850">
    <property type="entry name" value="Periplasmic binding protein-like II"/>
    <property type="match status" value="1"/>
</dbReference>
<dbReference type="PANTHER" id="PTHR31528:SF3">
    <property type="entry name" value="THIAMINE BIOSYNTHESIS PROTEIN HI_0357-RELATED"/>
    <property type="match status" value="1"/>
</dbReference>
<dbReference type="GO" id="GO:0009228">
    <property type="term" value="P:thiamine biosynthetic process"/>
    <property type="evidence" value="ECO:0007669"/>
    <property type="project" value="InterPro"/>
</dbReference>
<feature type="domain" description="SsuA/THI5-like" evidence="2">
    <location>
        <begin position="71"/>
        <end position="273"/>
    </location>
</feature>
<feature type="chain" id="PRO_5012582522" description="SsuA/THI5-like domain-containing protein" evidence="1">
    <location>
        <begin position="49"/>
        <end position="382"/>
    </location>
</feature>
<dbReference type="AlphaFoldDB" id="A0A261SCF9"/>
<dbReference type="OrthoDB" id="8713025at2"/>
<dbReference type="Pfam" id="PF09084">
    <property type="entry name" value="NMT1"/>
    <property type="match status" value="1"/>
</dbReference>
<evidence type="ECO:0000256" key="1">
    <source>
        <dbReference type="SAM" id="SignalP"/>
    </source>
</evidence>
<keyword evidence="1" id="KW-0732">Signal</keyword>
<reference evidence="4" key="1">
    <citation type="submission" date="2017-05" db="EMBL/GenBank/DDBJ databases">
        <title>Complete and WGS of Bordetella genogroups.</title>
        <authorList>
            <person name="Spilker T."/>
            <person name="Lipuma J."/>
        </authorList>
    </citation>
    <scope>NUCLEOTIDE SEQUENCE [LARGE SCALE GENOMIC DNA]</scope>
    <source>
        <strain evidence="4">AU16122</strain>
    </source>
</reference>
<dbReference type="EMBL" id="NEVM01000002">
    <property type="protein sequence ID" value="OZI34662.1"/>
    <property type="molecule type" value="Genomic_DNA"/>
</dbReference>
<gene>
    <name evidence="3" type="ORF">CAL29_14320</name>
</gene>
<dbReference type="InterPro" id="IPR015168">
    <property type="entry name" value="SsuA/THI5"/>
</dbReference>
<dbReference type="InterPro" id="IPR027939">
    <property type="entry name" value="NMT1/THI5"/>
</dbReference>
<dbReference type="PANTHER" id="PTHR31528">
    <property type="entry name" value="4-AMINO-5-HYDROXYMETHYL-2-METHYLPYRIMIDINE PHOSPHATE SYNTHASE THI11-RELATED"/>
    <property type="match status" value="1"/>
</dbReference>
<accession>A0A261SCF9</accession>
<evidence type="ECO:0000313" key="3">
    <source>
        <dbReference type="EMBL" id="OZI34662.1"/>
    </source>
</evidence>
<proteinExistence type="predicted"/>
<sequence length="382" mass="42073">MNFPAYRVFLVSTIRLMRKTRASLRMKNRLARYALGMVLGISAVPAHALDEVTVGLTLPPTPANGSLWDFAQQLGIWQEEGIQVKTIVFNGAGAVIPQVAAKSIFTGLPSPESILQAFAAGQDLPLVYVYNQIPVNTLEFAVLEDSPIHRVEDLKNGKIGVGALTWGNIPSTRAVLKDAGIKRDEYEIIPVGALNAGFTALKRGKVDALNFNRDWNDMFELSGNPIRHIPLPGVYGAMSLNGFVVHPDTLKSRPDLIVRFGRAYSKARIACAANVPACVAAYWRAHPEARPAEADVRAGKDHSLELTRRWLARFLTYPDGTPRVQGEFDISVIRQYVHQMAVNGEFASDKVPVDRLFTNAFVKQFNQFDAEAIRARARGVTP</sequence>
<protein>
    <recommendedName>
        <fullName evidence="2">SsuA/THI5-like domain-containing protein</fullName>
    </recommendedName>
</protein>
<evidence type="ECO:0000259" key="2">
    <source>
        <dbReference type="Pfam" id="PF09084"/>
    </source>
</evidence>